<comment type="caution">
    <text evidence="10">The sequence shown here is derived from an EMBL/GenBank/DDBJ whole genome shotgun (WGS) entry which is preliminary data.</text>
</comment>
<evidence type="ECO:0000256" key="2">
    <source>
        <dbReference type="ARBA" id="ARBA00010581"/>
    </source>
</evidence>
<keyword evidence="5 8" id="KW-1133">Transmembrane helix</keyword>
<evidence type="ECO:0000256" key="3">
    <source>
        <dbReference type="ARBA" id="ARBA00022475"/>
    </source>
</evidence>
<accession>A0A7W5E9R4</accession>
<dbReference type="SUPFAM" id="SSF81452">
    <property type="entry name" value="Cytochrome c oxidase subunit III-like"/>
    <property type="match status" value="1"/>
</dbReference>
<feature type="transmembrane region" description="Helical" evidence="8">
    <location>
        <begin position="33"/>
        <end position="55"/>
    </location>
</feature>
<sequence length="209" mass="23233">MKNDASGKGGDDPRALHVGHLPTFAFGHRSPMWWGTLGLVAIESTVFALIIVTYFYLRGLADAWPLSGSLPPDLLWGTLNTAVLLLSMIPNEMARRAAERLDLRGVRIGLLWCMVFSAAFLAVRALEFTALNCAWDDDAYGSVVWMMIGLHTMHLITDMWDSAVLTVLMHTGPLDGKRFVDVSENAGYWYFVVGSWLPIYATVYFGARM</sequence>
<dbReference type="InterPro" id="IPR013833">
    <property type="entry name" value="Cyt_c_oxidase_su3_a-hlx"/>
</dbReference>
<feature type="transmembrane region" description="Helical" evidence="8">
    <location>
        <begin position="75"/>
        <end position="94"/>
    </location>
</feature>
<dbReference type="Proteomes" id="UP000584325">
    <property type="component" value="Unassembled WGS sequence"/>
</dbReference>
<feature type="domain" description="Heme-copper oxidase subunit III family profile" evidence="9">
    <location>
        <begin position="32"/>
        <end position="208"/>
    </location>
</feature>
<organism evidence="10 11">
    <name type="scientific">Pseudoduganella umbonata</name>
    <dbReference type="NCBI Taxonomy" id="864828"/>
    <lineage>
        <taxon>Bacteria</taxon>
        <taxon>Pseudomonadati</taxon>
        <taxon>Pseudomonadota</taxon>
        <taxon>Betaproteobacteria</taxon>
        <taxon>Burkholderiales</taxon>
        <taxon>Oxalobacteraceae</taxon>
        <taxon>Telluria group</taxon>
        <taxon>Pseudoduganella</taxon>
    </lineage>
</organism>
<evidence type="ECO:0000256" key="5">
    <source>
        <dbReference type="ARBA" id="ARBA00022989"/>
    </source>
</evidence>
<name>A0A7W5E9R4_9BURK</name>
<comment type="similarity">
    <text evidence="2 7">Belongs to the cytochrome c oxidase subunit 3 family.</text>
</comment>
<dbReference type="AlphaFoldDB" id="A0A7W5E9R4"/>
<evidence type="ECO:0000259" key="9">
    <source>
        <dbReference type="PROSITE" id="PS50253"/>
    </source>
</evidence>
<evidence type="ECO:0000313" key="10">
    <source>
        <dbReference type="EMBL" id="MBB3220837.1"/>
    </source>
</evidence>
<comment type="subcellular location">
    <subcellularLocation>
        <location evidence="1 7">Cell membrane</location>
        <topology evidence="1 7">Multi-pass membrane protein</topology>
    </subcellularLocation>
</comment>
<dbReference type="PROSITE" id="PS50253">
    <property type="entry name" value="COX3"/>
    <property type="match status" value="1"/>
</dbReference>
<feature type="transmembrane region" description="Helical" evidence="8">
    <location>
        <begin position="106"/>
        <end position="126"/>
    </location>
</feature>
<dbReference type="RefSeq" id="WP_229422221.1">
    <property type="nucleotide sequence ID" value="NZ_CP040017.1"/>
</dbReference>
<keyword evidence="4 7" id="KW-0812">Transmembrane</keyword>
<evidence type="ECO:0000256" key="4">
    <source>
        <dbReference type="ARBA" id="ARBA00022692"/>
    </source>
</evidence>
<evidence type="ECO:0000256" key="7">
    <source>
        <dbReference type="RuleBase" id="RU003376"/>
    </source>
</evidence>
<dbReference type="PANTHER" id="PTHR11403">
    <property type="entry name" value="CYTOCHROME C OXIDASE SUBUNIT III"/>
    <property type="match status" value="1"/>
</dbReference>
<dbReference type="InterPro" id="IPR024791">
    <property type="entry name" value="Cyt_c/ubiquinol_Oxase_su3"/>
</dbReference>
<dbReference type="InterPro" id="IPR035973">
    <property type="entry name" value="Cyt_c_oxidase_su3-like_sf"/>
</dbReference>
<dbReference type="Gene3D" id="1.20.120.80">
    <property type="entry name" value="Cytochrome c oxidase, subunit III, four-helix bundle"/>
    <property type="match status" value="1"/>
</dbReference>
<protein>
    <submittedName>
        <fullName evidence="10">Heme/copper-type cytochrome/quinol oxidase subunit 3</fullName>
    </submittedName>
</protein>
<keyword evidence="6 8" id="KW-0472">Membrane</keyword>
<dbReference type="GO" id="GO:0005886">
    <property type="term" value="C:plasma membrane"/>
    <property type="evidence" value="ECO:0007669"/>
    <property type="project" value="UniProtKB-SubCell"/>
</dbReference>
<gene>
    <name evidence="10" type="ORF">FHS02_001636</name>
</gene>
<dbReference type="GO" id="GO:0019646">
    <property type="term" value="P:aerobic electron transport chain"/>
    <property type="evidence" value="ECO:0007669"/>
    <property type="project" value="InterPro"/>
</dbReference>
<evidence type="ECO:0000256" key="1">
    <source>
        <dbReference type="ARBA" id="ARBA00004651"/>
    </source>
</evidence>
<feature type="transmembrane region" description="Helical" evidence="8">
    <location>
        <begin position="188"/>
        <end position="207"/>
    </location>
</feature>
<dbReference type="GO" id="GO:0004129">
    <property type="term" value="F:cytochrome-c oxidase activity"/>
    <property type="evidence" value="ECO:0007669"/>
    <property type="project" value="InterPro"/>
</dbReference>
<reference evidence="10 11" key="1">
    <citation type="submission" date="2020-08" db="EMBL/GenBank/DDBJ databases">
        <title>Genomic Encyclopedia of Type Strains, Phase III (KMG-III): the genomes of soil and plant-associated and newly described type strains.</title>
        <authorList>
            <person name="Whitman W."/>
        </authorList>
    </citation>
    <scope>NUCLEOTIDE SEQUENCE [LARGE SCALE GENOMIC DNA]</scope>
    <source>
        <strain evidence="10 11">CECT 7753</strain>
    </source>
</reference>
<dbReference type="InterPro" id="IPR000298">
    <property type="entry name" value="Cyt_c_oxidase-like_su3"/>
</dbReference>
<evidence type="ECO:0000256" key="6">
    <source>
        <dbReference type="ARBA" id="ARBA00023136"/>
    </source>
</evidence>
<dbReference type="PANTHER" id="PTHR11403:SF2">
    <property type="entry name" value="CYTOCHROME BO(3) UBIQUINOL OXIDASE SUBUNIT 3"/>
    <property type="match status" value="1"/>
</dbReference>
<proteinExistence type="inferred from homology"/>
<dbReference type="EMBL" id="JACHXS010000002">
    <property type="protein sequence ID" value="MBB3220837.1"/>
    <property type="molecule type" value="Genomic_DNA"/>
</dbReference>
<evidence type="ECO:0000256" key="8">
    <source>
        <dbReference type="SAM" id="Phobius"/>
    </source>
</evidence>
<keyword evidence="3" id="KW-1003">Cell membrane</keyword>
<evidence type="ECO:0000313" key="11">
    <source>
        <dbReference type="Proteomes" id="UP000584325"/>
    </source>
</evidence>
<dbReference type="Pfam" id="PF00510">
    <property type="entry name" value="COX3"/>
    <property type="match status" value="1"/>
</dbReference>